<feature type="domain" description="Aminotransferase class I/classII large" evidence="10">
    <location>
        <begin position="25"/>
        <end position="323"/>
    </location>
</feature>
<evidence type="ECO:0000256" key="5">
    <source>
        <dbReference type="ARBA" id="ARBA00022605"/>
    </source>
</evidence>
<evidence type="ECO:0000256" key="3">
    <source>
        <dbReference type="ARBA" id="ARBA00012748"/>
    </source>
</evidence>
<dbReference type="STRING" id="1817758.A2150_02275"/>
<accession>A0A1F6TFZ0</accession>
<dbReference type="EC" id="2.6.1.9" evidence="3"/>
<proteinExistence type="inferred from homology"/>
<comment type="caution">
    <text evidence="11">The sequence shown here is derived from an EMBL/GenBank/DDBJ whole genome shotgun (WGS) entry which is preliminary data.</text>
</comment>
<evidence type="ECO:0000256" key="7">
    <source>
        <dbReference type="ARBA" id="ARBA00022898"/>
    </source>
</evidence>
<comment type="similarity">
    <text evidence="2">Belongs to the class-II pyridoxal-phosphate-dependent aminotransferase family. Histidinol-phosphate aminotransferase subfamily.</text>
</comment>
<evidence type="ECO:0000256" key="9">
    <source>
        <dbReference type="ARBA" id="ARBA00047481"/>
    </source>
</evidence>
<evidence type="ECO:0000256" key="2">
    <source>
        <dbReference type="ARBA" id="ARBA00007970"/>
    </source>
</evidence>
<organism evidence="11 12">
    <name type="scientific">Candidatus Muproteobacteria bacterium RBG_16_64_11</name>
    <dbReference type="NCBI Taxonomy" id="1817758"/>
    <lineage>
        <taxon>Bacteria</taxon>
        <taxon>Pseudomonadati</taxon>
        <taxon>Pseudomonadota</taxon>
        <taxon>Candidatus Muproteobacteria</taxon>
    </lineage>
</organism>
<keyword evidence="5" id="KW-0028">Amino-acid biosynthesis</keyword>
<comment type="catalytic activity">
    <reaction evidence="9">
        <text>L-histidinol phosphate + 2-oxoglutarate = 3-(imidazol-4-yl)-2-oxopropyl phosphate + L-glutamate</text>
        <dbReference type="Rhea" id="RHEA:23744"/>
        <dbReference type="ChEBI" id="CHEBI:16810"/>
        <dbReference type="ChEBI" id="CHEBI:29985"/>
        <dbReference type="ChEBI" id="CHEBI:57766"/>
        <dbReference type="ChEBI" id="CHEBI:57980"/>
        <dbReference type="EC" id="2.6.1.9"/>
    </reaction>
</comment>
<dbReference type="GO" id="GO:0004400">
    <property type="term" value="F:histidinol-phosphate transaminase activity"/>
    <property type="evidence" value="ECO:0007669"/>
    <property type="project" value="UniProtKB-EC"/>
</dbReference>
<keyword evidence="6 11" id="KW-0808">Transferase</keyword>
<name>A0A1F6TFZ0_9PROT</name>
<dbReference type="AlphaFoldDB" id="A0A1F6TFZ0"/>
<evidence type="ECO:0000256" key="4">
    <source>
        <dbReference type="ARBA" id="ARBA00022576"/>
    </source>
</evidence>
<dbReference type="InterPro" id="IPR050106">
    <property type="entry name" value="HistidinolP_aminotransfase"/>
</dbReference>
<dbReference type="GO" id="GO:0030170">
    <property type="term" value="F:pyridoxal phosphate binding"/>
    <property type="evidence" value="ECO:0007669"/>
    <property type="project" value="InterPro"/>
</dbReference>
<dbReference type="Gene3D" id="3.40.640.10">
    <property type="entry name" value="Type I PLP-dependent aspartate aminotransferase-like (Major domain)"/>
    <property type="match status" value="1"/>
</dbReference>
<dbReference type="Proteomes" id="UP000177925">
    <property type="component" value="Unassembled WGS sequence"/>
</dbReference>
<evidence type="ECO:0000313" key="11">
    <source>
        <dbReference type="EMBL" id="OGI44022.1"/>
    </source>
</evidence>
<dbReference type="Gene3D" id="3.90.1150.10">
    <property type="entry name" value="Aspartate Aminotransferase, domain 1"/>
    <property type="match status" value="1"/>
</dbReference>
<dbReference type="CDD" id="cd00609">
    <property type="entry name" value="AAT_like"/>
    <property type="match status" value="1"/>
</dbReference>
<dbReference type="InterPro" id="IPR015424">
    <property type="entry name" value="PyrdxlP-dep_Trfase"/>
</dbReference>
<keyword evidence="7" id="KW-0663">Pyridoxal phosphate</keyword>
<dbReference type="InterPro" id="IPR004839">
    <property type="entry name" value="Aminotransferase_I/II_large"/>
</dbReference>
<reference evidence="11 12" key="1">
    <citation type="journal article" date="2016" name="Nat. Commun.">
        <title>Thousands of microbial genomes shed light on interconnected biogeochemical processes in an aquifer system.</title>
        <authorList>
            <person name="Anantharaman K."/>
            <person name="Brown C.T."/>
            <person name="Hug L.A."/>
            <person name="Sharon I."/>
            <person name="Castelle C.J."/>
            <person name="Probst A.J."/>
            <person name="Thomas B.C."/>
            <person name="Singh A."/>
            <person name="Wilkins M.J."/>
            <person name="Karaoz U."/>
            <person name="Brodie E.L."/>
            <person name="Williams K.H."/>
            <person name="Hubbard S.S."/>
            <person name="Banfield J.F."/>
        </authorList>
    </citation>
    <scope>NUCLEOTIDE SEQUENCE [LARGE SCALE GENOMIC DNA]</scope>
</reference>
<keyword evidence="4 11" id="KW-0032">Aminotransferase</keyword>
<evidence type="ECO:0000313" key="12">
    <source>
        <dbReference type="Proteomes" id="UP000177925"/>
    </source>
</evidence>
<dbReference type="Pfam" id="PF00155">
    <property type="entry name" value="Aminotran_1_2"/>
    <property type="match status" value="1"/>
</dbReference>
<evidence type="ECO:0000259" key="10">
    <source>
        <dbReference type="Pfam" id="PF00155"/>
    </source>
</evidence>
<protein>
    <recommendedName>
        <fullName evidence="3">histidinol-phosphate transaminase</fullName>
        <ecNumber evidence="3">2.6.1.9</ecNumber>
    </recommendedName>
</protein>
<keyword evidence="8" id="KW-0368">Histidine biosynthesis</keyword>
<dbReference type="GO" id="GO:0000105">
    <property type="term" value="P:L-histidine biosynthetic process"/>
    <property type="evidence" value="ECO:0007669"/>
    <property type="project" value="UniProtKB-KW"/>
</dbReference>
<dbReference type="InterPro" id="IPR015421">
    <property type="entry name" value="PyrdxlP-dep_Trfase_major"/>
</dbReference>
<evidence type="ECO:0000256" key="6">
    <source>
        <dbReference type="ARBA" id="ARBA00022679"/>
    </source>
</evidence>
<dbReference type="PANTHER" id="PTHR43643:SF6">
    <property type="entry name" value="HISTIDINOL-PHOSPHATE AMINOTRANSFERASE"/>
    <property type="match status" value="1"/>
</dbReference>
<comment type="pathway">
    <text evidence="1">Amino-acid biosynthesis; L-histidine biosynthesis; L-histidine from 5-phospho-alpha-D-ribose 1-diphosphate: step 7/9.</text>
</comment>
<dbReference type="SUPFAM" id="SSF53383">
    <property type="entry name" value="PLP-dependent transferases"/>
    <property type="match status" value="1"/>
</dbReference>
<evidence type="ECO:0000256" key="1">
    <source>
        <dbReference type="ARBA" id="ARBA00005011"/>
    </source>
</evidence>
<dbReference type="EMBL" id="MFSS01000029">
    <property type="protein sequence ID" value="OGI44022.1"/>
    <property type="molecule type" value="Genomic_DNA"/>
</dbReference>
<evidence type="ECO:0000256" key="8">
    <source>
        <dbReference type="ARBA" id="ARBA00023102"/>
    </source>
</evidence>
<gene>
    <name evidence="11" type="ORF">A2150_02275</name>
</gene>
<dbReference type="InterPro" id="IPR015422">
    <property type="entry name" value="PyrdxlP-dep_Trfase_small"/>
</dbReference>
<dbReference type="PANTHER" id="PTHR43643">
    <property type="entry name" value="HISTIDINOL-PHOSPHATE AMINOTRANSFERASE 2"/>
    <property type="match status" value="1"/>
</dbReference>
<sequence>MTSILEKGGGTFTGIKLLLCENPLPPIDAAIAAAQAEVPRSNYYTEPYSAPLRRLLAQQLGVPEPLIHINAGSELILRQLFARFGQQVHLLTPTYVLFPEIAQRYTETPLRPENDFAFDLAQMEIPVGTTLAVIVNPNNPNGGTFDMAPLPQLLRRYPDTRFLVDEAFIGLAGQSVVPLVPAHPNLLVTRTLSKAHSLAGFRVGYAVLPQAIADDLNQHNDAYPLARPSEAAAIATLLHEDEIRARNRQLRKWTGALVAQLRLLGVRTYPTETYFFLADFAPHDAATLAEQLKAQNILVKPLKDPRLGAGFMRITTALPEDNARFVAALKDLLGTPGRA</sequence>